<feature type="compositionally biased region" description="Polar residues" evidence="1">
    <location>
        <begin position="216"/>
        <end position="246"/>
    </location>
</feature>
<dbReference type="AlphaFoldDB" id="W9QWH1"/>
<feature type="region of interest" description="Disordered" evidence="1">
    <location>
        <begin position="183"/>
        <end position="247"/>
    </location>
</feature>
<evidence type="ECO:0000313" key="3">
    <source>
        <dbReference type="EMBL" id="EXB44933.1"/>
    </source>
</evidence>
<accession>W9QWH1</accession>
<feature type="transmembrane region" description="Helical" evidence="2">
    <location>
        <begin position="389"/>
        <end position="407"/>
    </location>
</feature>
<dbReference type="Proteomes" id="UP000030645">
    <property type="component" value="Unassembled WGS sequence"/>
</dbReference>
<proteinExistence type="predicted"/>
<evidence type="ECO:0000256" key="2">
    <source>
        <dbReference type="SAM" id="Phobius"/>
    </source>
</evidence>
<feature type="transmembrane region" description="Helical" evidence="2">
    <location>
        <begin position="413"/>
        <end position="433"/>
    </location>
</feature>
<name>W9QWH1_9ROSA</name>
<dbReference type="EMBL" id="KE343883">
    <property type="protein sequence ID" value="EXB44933.1"/>
    <property type="molecule type" value="Genomic_DNA"/>
</dbReference>
<dbReference type="eggNOG" id="ENOG502R3Q2">
    <property type="taxonomic scope" value="Eukaryota"/>
</dbReference>
<evidence type="ECO:0000313" key="4">
    <source>
        <dbReference type="Proteomes" id="UP000030645"/>
    </source>
</evidence>
<reference evidence="4" key="1">
    <citation type="submission" date="2013-01" db="EMBL/GenBank/DDBJ databases">
        <title>Draft Genome Sequence of a Mulberry Tree, Morus notabilis C.K. Schneid.</title>
        <authorList>
            <person name="He N."/>
            <person name="Zhao S."/>
        </authorList>
    </citation>
    <scope>NUCLEOTIDE SEQUENCE</scope>
</reference>
<feature type="transmembrane region" description="Helical" evidence="2">
    <location>
        <begin position="357"/>
        <end position="377"/>
    </location>
</feature>
<keyword evidence="2" id="KW-0472">Membrane</keyword>
<organism evidence="3 4">
    <name type="scientific">Morus notabilis</name>
    <dbReference type="NCBI Taxonomy" id="981085"/>
    <lineage>
        <taxon>Eukaryota</taxon>
        <taxon>Viridiplantae</taxon>
        <taxon>Streptophyta</taxon>
        <taxon>Embryophyta</taxon>
        <taxon>Tracheophyta</taxon>
        <taxon>Spermatophyta</taxon>
        <taxon>Magnoliopsida</taxon>
        <taxon>eudicotyledons</taxon>
        <taxon>Gunneridae</taxon>
        <taxon>Pentapetalae</taxon>
        <taxon>rosids</taxon>
        <taxon>fabids</taxon>
        <taxon>Rosales</taxon>
        <taxon>Moraceae</taxon>
        <taxon>Moreae</taxon>
        <taxon>Morus</taxon>
    </lineage>
</organism>
<feature type="compositionally biased region" description="Low complexity" evidence="1">
    <location>
        <begin position="204"/>
        <end position="215"/>
    </location>
</feature>
<protein>
    <submittedName>
        <fullName evidence="3">Uncharacterized protein</fullName>
    </submittedName>
</protein>
<feature type="transmembrane region" description="Helical" evidence="2">
    <location>
        <begin position="334"/>
        <end position="351"/>
    </location>
</feature>
<keyword evidence="4" id="KW-1185">Reference proteome</keyword>
<evidence type="ECO:0000256" key="1">
    <source>
        <dbReference type="SAM" id="MobiDB-lite"/>
    </source>
</evidence>
<gene>
    <name evidence="3" type="ORF">L484_026521</name>
</gene>
<feature type="compositionally biased region" description="Basic and acidic residues" evidence="1">
    <location>
        <begin position="185"/>
        <end position="198"/>
    </location>
</feature>
<keyword evidence="2" id="KW-1133">Transmembrane helix</keyword>
<keyword evidence="2" id="KW-0812">Transmembrane</keyword>
<sequence length="457" mass="49931">MSHAKMENPMVVDTMAKTRQHRASLGYLWRKEMVVKEPKKEKLSDKIKAWNIDGLFLNRIVGTRFPSIFWYDPRPPRPIESDVKHHRSLSSPVSVVVMSQALSCEQREPLAPTSIATPSSTQPLSLMALANPQKSPPISVPTTRSRWLNIRLVLLEPPRLLKSKLGTPPSFLFNIIRFPSFNKPPESDHHDNHNHHTESSTTPDAVDASSGSSVANPRTSEDPSTLPHTQSSEISFQSDNGSSDVPSSAAIVDLTQRIMSSSPSSSQYKVKSRLNTIKSSIRKITSKKSSNYRTYINAIPTIPQAQENEIINTTANPHHPIVQVFREEQLGRNIFVMAVPIATGFMAYYNLGSLPLAGRLAAAALSVGSAAVFNGILLRKAFPKASNTLELLGVALILIAFFGYLGSSLPEGYLWLPVLCFVACLVPLGVAICGCKENYAGENGGDDDLVPAALCVV</sequence>